<evidence type="ECO:0000259" key="2">
    <source>
        <dbReference type="PROSITE" id="PS50110"/>
    </source>
</evidence>
<sequence>MQVLIVEDEPLAATHLTLLIKECDQDVEVLDVLDSVDGAEAWLKSNSHPPLIFMDVHLGDGICFEIFKRVPISSFIIFTTAYDQYALQAFKVNSVDYLLKPLTRENVSDALMKYQKFSKKKDDLVLKPDISKLLDTIQNIPSQYKERFVVKVGAHIRPVYTKEIACFYSHEKASYLLTQTGRNYLIDFALDKLQDMLDPKKFFRISRKYIVSLSAIEDVIVQGPSRLKIKIVAGTNEGVMVSRERIKEFKCWLEG</sequence>
<dbReference type="InterPro" id="IPR011006">
    <property type="entry name" value="CheY-like_superfamily"/>
</dbReference>
<protein>
    <submittedName>
        <fullName evidence="4">Sensory transduction protein LytR</fullName>
    </submittedName>
</protein>
<organism evidence="4 5">
    <name type="scientific">Saccharicrinis fermentans DSM 9555 = JCM 21142</name>
    <dbReference type="NCBI Taxonomy" id="869213"/>
    <lineage>
        <taxon>Bacteria</taxon>
        <taxon>Pseudomonadati</taxon>
        <taxon>Bacteroidota</taxon>
        <taxon>Bacteroidia</taxon>
        <taxon>Marinilabiliales</taxon>
        <taxon>Marinilabiliaceae</taxon>
        <taxon>Saccharicrinis</taxon>
    </lineage>
</organism>
<feature type="modified residue" description="4-aspartylphosphate" evidence="1">
    <location>
        <position position="55"/>
    </location>
</feature>
<dbReference type="PANTHER" id="PTHR37299">
    <property type="entry name" value="TRANSCRIPTIONAL REGULATOR-RELATED"/>
    <property type="match status" value="1"/>
</dbReference>
<dbReference type="SMART" id="SM00448">
    <property type="entry name" value="REC"/>
    <property type="match status" value="1"/>
</dbReference>
<dbReference type="Pfam" id="PF04397">
    <property type="entry name" value="LytTR"/>
    <property type="match status" value="1"/>
</dbReference>
<keyword evidence="1" id="KW-0597">Phosphoprotein</keyword>
<dbReference type="Proteomes" id="UP000019402">
    <property type="component" value="Unassembled WGS sequence"/>
</dbReference>
<name>W7Y9F1_9BACT</name>
<dbReference type="PANTHER" id="PTHR37299:SF1">
    <property type="entry name" value="STAGE 0 SPORULATION PROTEIN A HOMOLOG"/>
    <property type="match status" value="1"/>
</dbReference>
<reference evidence="4 5" key="1">
    <citation type="journal article" date="2014" name="Genome Announc.">
        <title>Draft Genome Sequence of Cytophaga fermentans JCM 21142T, a Facultative Anaerobe Isolated from Marine Mud.</title>
        <authorList>
            <person name="Starns D."/>
            <person name="Oshima K."/>
            <person name="Suda W."/>
            <person name="Iino T."/>
            <person name="Yuki M."/>
            <person name="Inoue J."/>
            <person name="Kitamura K."/>
            <person name="Iida T."/>
            <person name="Darby A."/>
            <person name="Hattori M."/>
            <person name="Ohkuma M."/>
        </authorList>
    </citation>
    <scope>NUCLEOTIDE SEQUENCE [LARGE SCALE GENOMIC DNA]</scope>
    <source>
        <strain evidence="4 5">JCM 21142</strain>
    </source>
</reference>
<dbReference type="SUPFAM" id="SSF52172">
    <property type="entry name" value="CheY-like"/>
    <property type="match status" value="1"/>
</dbReference>
<dbReference type="Gene3D" id="2.40.50.1020">
    <property type="entry name" value="LytTr DNA-binding domain"/>
    <property type="match status" value="1"/>
</dbReference>
<proteinExistence type="predicted"/>
<feature type="domain" description="HTH LytTR-type" evidence="3">
    <location>
        <begin position="148"/>
        <end position="255"/>
    </location>
</feature>
<dbReference type="STRING" id="869213.GCA_000517085_00309"/>
<dbReference type="Gene3D" id="3.40.50.2300">
    <property type="match status" value="1"/>
</dbReference>
<keyword evidence="5" id="KW-1185">Reference proteome</keyword>
<dbReference type="RefSeq" id="WP_027470376.1">
    <property type="nucleotide sequence ID" value="NZ_BAMD01000038.1"/>
</dbReference>
<dbReference type="GO" id="GO:0003677">
    <property type="term" value="F:DNA binding"/>
    <property type="evidence" value="ECO:0007669"/>
    <property type="project" value="InterPro"/>
</dbReference>
<comment type="caution">
    <text evidence="4">The sequence shown here is derived from an EMBL/GenBank/DDBJ whole genome shotgun (WGS) entry which is preliminary data.</text>
</comment>
<evidence type="ECO:0000256" key="1">
    <source>
        <dbReference type="PROSITE-ProRule" id="PRU00169"/>
    </source>
</evidence>
<dbReference type="InterPro" id="IPR046947">
    <property type="entry name" value="LytR-like"/>
</dbReference>
<dbReference type="eggNOG" id="COG3279">
    <property type="taxonomic scope" value="Bacteria"/>
</dbReference>
<dbReference type="SMART" id="SM00850">
    <property type="entry name" value="LytTR"/>
    <property type="match status" value="1"/>
</dbReference>
<dbReference type="OrthoDB" id="1490554at2"/>
<evidence type="ECO:0000259" key="3">
    <source>
        <dbReference type="PROSITE" id="PS50930"/>
    </source>
</evidence>
<dbReference type="AlphaFoldDB" id="W7Y9F1"/>
<dbReference type="Pfam" id="PF00072">
    <property type="entry name" value="Response_reg"/>
    <property type="match status" value="1"/>
</dbReference>
<dbReference type="EMBL" id="BAMD01000038">
    <property type="protein sequence ID" value="GAF04123.1"/>
    <property type="molecule type" value="Genomic_DNA"/>
</dbReference>
<accession>W7Y9F1</accession>
<feature type="domain" description="Response regulatory" evidence="2">
    <location>
        <begin position="2"/>
        <end position="115"/>
    </location>
</feature>
<dbReference type="InterPro" id="IPR007492">
    <property type="entry name" value="LytTR_DNA-bd_dom"/>
</dbReference>
<evidence type="ECO:0000313" key="5">
    <source>
        <dbReference type="Proteomes" id="UP000019402"/>
    </source>
</evidence>
<dbReference type="PROSITE" id="PS50930">
    <property type="entry name" value="HTH_LYTTR"/>
    <property type="match status" value="1"/>
</dbReference>
<dbReference type="InterPro" id="IPR001789">
    <property type="entry name" value="Sig_transdc_resp-reg_receiver"/>
</dbReference>
<gene>
    <name evidence="4" type="ORF">JCM21142_72818</name>
</gene>
<dbReference type="PROSITE" id="PS50110">
    <property type="entry name" value="RESPONSE_REGULATORY"/>
    <property type="match status" value="1"/>
</dbReference>
<evidence type="ECO:0000313" key="4">
    <source>
        <dbReference type="EMBL" id="GAF04123.1"/>
    </source>
</evidence>
<dbReference type="GO" id="GO:0000156">
    <property type="term" value="F:phosphorelay response regulator activity"/>
    <property type="evidence" value="ECO:0007669"/>
    <property type="project" value="InterPro"/>
</dbReference>